<keyword evidence="10" id="KW-1185">Reference proteome</keyword>
<evidence type="ECO:0000256" key="2">
    <source>
        <dbReference type="ARBA" id="ARBA00005046"/>
    </source>
</evidence>
<name>A0ABP7ZIL0_9MICO</name>
<dbReference type="Proteomes" id="UP001415169">
    <property type="component" value="Unassembled WGS sequence"/>
</dbReference>
<dbReference type="InterPro" id="IPR036425">
    <property type="entry name" value="MoaB/Mog-like_dom_sf"/>
</dbReference>
<comment type="cofactor">
    <cofactor evidence="7">
        <name>Mg(2+)</name>
        <dbReference type="ChEBI" id="CHEBI:18420"/>
    </cofactor>
</comment>
<dbReference type="Gene3D" id="2.40.340.10">
    <property type="entry name" value="MoeA, C-terminal, domain IV"/>
    <property type="match status" value="1"/>
</dbReference>
<evidence type="ECO:0000256" key="3">
    <source>
        <dbReference type="ARBA" id="ARBA00010763"/>
    </source>
</evidence>
<dbReference type="SUPFAM" id="SSF63882">
    <property type="entry name" value="MoeA N-terminal region -like"/>
    <property type="match status" value="1"/>
</dbReference>
<dbReference type="Gene3D" id="3.40.980.10">
    <property type="entry name" value="MoaB/Mog-like domain"/>
    <property type="match status" value="1"/>
</dbReference>
<evidence type="ECO:0000313" key="9">
    <source>
        <dbReference type="EMBL" id="GAA4156341.1"/>
    </source>
</evidence>
<keyword evidence="7" id="KW-0479">Metal-binding</keyword>
<comment type="catalytic activity">
    <reaction evidence="6">
        <text>adenylyl-molybdopterin + molybdate = Mo-molybdopterin + AMP + H(+)</text>
        <dbReference type="Rhea" id="RHEA:35047"/>
        <dbReference type="ChEBI" id="CHEBI:15378"/>
        <dbReference type="ChEBI" id="CHEBI:36264"/>
        <dbReference type="ChEBI" id="CHEBI:62727"/>
        <dbReference type="ChEBI" id="CHEBI:71302"/>
        <dbReference type="ChEBI" id="CHEBI:456215"/>
        <dbReference type="EC" id="2.10.1.1"/>
    </reaction>
</comment>
<evidence type="ECO:0000256" key="1">
    <source>
        <dbReference type="ARBA" id="ARBA00002901"/>
    </source>
</evidence>
<dbReference type="EMBL" id="BAABBV010000001">
    <property type="protein sequence ID" value="GAA4156341.1"/>
    <property type="molecule type" value="Genomic_DNA"/>
</dbReference>
<dbReference type="InterPro" id="IPR036135">
    <property type="entry name" value="MoeA_linker/N_sf"/>
</dbReference>
<evidence type="ECO:0000256" key="6">
    <source>
        <dbReference type="ARBA" id="ARBA00047317"/>
    </source>
</evidence>
<evidence type="ECO:0000256" key="7">
    <source>
        <dbReference type="RuleBase" id="RU365090"/>
    </source>
</evidence>
<keyword evidence="7" id="KW-0460">Magnesium</keyword>
<dbReference type="InterPro" id="IPR038987">
    <property type="entry name" value="MoeA-like"/>
</dbReference>
<accession>A0ABP7ZIL0</accession>
<dbReference type="SMART" id="SM00852">
    <property type="entry name" value="MoCF_biosynth"/>
    <property type="match status" value="1"/>
</dbReference>
<dbReference type="SUPFAM" id="SSF53218">
    <property type="entry name" value="Molybdenum cofactor biosynthesis proteins"/>
    <property type="match status" value="1"/>
</dbReference>
<dbReference type="PANTHER" id="PTHR10192:SF5">
    <property type="entry name" value="GEPHYRIN"/>
    <property type="match status" value="1"/>
</dbReference>
<dbReference type="CDD" id="cd00887">
    <property type="entry name" value="MoeA"/>
    <property type="match status" value="1"/>
</dbReference>
<dbReference type="SUPFAM" id="SSF63867">
    <property type="entry name" value="MoeA C-terminal domain-like"/>
    <property type="match status" value="1"/>
</dbReference>
<proteinExistence type="inferred from homology"/>
<dbReference type="Gene3D" id="3.90.105.10">
    <property type="entry name" value="Molybdopterin biosynthesis moea protein, domain 2"/>
    <property type="match status" value="1"/>
</dbReference>
<dbReference type="InterPro" id="IPR005111">
    <property type="entry name" value="MoeA_C_domain_IV"/>
</dbReference>
<evidence type="ECO:0000256" key="5">
    <source>
        <dbReference type="ARBA" id="ARBA00023150"/>
    </source>
</evidence>
<evidence type="ECO:0000313" key="10">
    <source>
        <dbReference type="Proteomes" id="UP001415169"/>
    </source>
</evidence>
<comment type="function">
    <text evidence="1 7">Catalyzes the insertion of molybdate into adenylated molybdopterin with the concomitant release of AMP.</text>
</comment>
<reference evidence="9" key="1">
    <citation type="journal article" date="2014" name="Int. J. Syst. Evol. Microbiol.">
        <title>Complete genome of a new Firmicutes species belonging to the dominant human colonic microbiota ('Ruminococcus bicirculans') reveals two chromosomes and a selective capacity to utilize plant glucans.</title>
        <authorList>
            <consortium name="NISC Comparative Sequencing Program"/>
            <person name="Wegmann U."/>
            <person name="Louis P."/>
            <person name="Goesmann A."/>
            <person name="Henrissat B."/>
            <person name="Duncan S.H."/>
            <person name="Flint H.J."/>
        </authorList>
    </citation>
    <scope>NUCLEOTIDE SEQUENCE</scope>
    <source>
        <strain evidence="9">JCM 17590</strain>
    </source>
</reference>
<evidence type="ECO:0000256" key="4">
    <source>
        <dbReference type="ARBA" id="ARBA00022505"/>
    </source>
</evidence>
<keyword evidence="7" id="KW-0808">Transferase</keyword>
<keyword evidence="5 7" id="KW-0501">Molybdenum cofactor biosynthesis</keyword>
<comment type="similarity">
    <text evidence="3 7">Belongs to the MoeA family.</text>
</comment>
<reference evidence="9" key="2">
    <citation type="submission" date="2023-12" db="EMBL/GenBank/DDBJ databases">
        <authorList>
            <person name="Sun Q."/>
            <person name="Inoue M."/>
        </authorList>
    </citation>
    <scope>NUCLEOTIDE SEQUENCE</scope>
    <source>
        <strain evidence="9">JCM 17590</strain>
    </source>
</reference>
<dbReference type="InterPro" id="IPR036688">
    <property type="entry name" value="MoeA_C_domain_IV_sf"/>
</dbReference>
<dbReference type="PANTHER" id="PTHR10192">
    <property type="entry name" value="MOLYBDOPTERIN BIOSYNTHESIS PROTEIN"/>
    <property type="match status" value="1"/>
</dbReference>
<dbReference type="Pfam" id="PF03454">
    <property type="entry name" value="MoeA_C"/>
    <property type="match status" value="1"/>
</dbReference>
<protein>
    <recommendedName>
        <fullName evidence="7">Molybdopterin molybdenumtransferase</fullName>
        <ecNumber evidence="7">2.10.1.1</ecNumber>
    </recommendedName>
</protein>
<dbReference type="EC" id="2.10.1.1" evidence="7"/>
<comment type="caution">
    <text evidence="9">The sequence shown here is derived from an EMBL/GenBank/DDBJ whole genome shotgun (WGS) entry which is preliminary data.</text>
</comment>
<dbReference type="Pfam" id="PF00994">
    <property type="entry name" value="MoCF_biosynth"/>
    <property type="match status" value="1"/>
</dbReference>
<keyword evidence="4 7" id="KW-0500">Molybdenum</keyword>
<dbReference type="Gene3D" id="2.170.190.11">
    <property type="entry name" value="Molybdopterin biosynthesis moea protein, domain 3"/>
    <property type="match status" value="1"/>
</dbReference>
<dbReference type="NCBIfam" id="NF045515">
    <property type="entry name" value="Glp_gephyrin"/>
    <property type="match status" value="1"/>
</dbReference>
<dbReference type="RefSeq" id="WP_344790301.1">
    <property type="nucleotide sequence ID" value="NZ_BAABBV010000001.1"/>
</dbReference>
<organism evidence="9 10">
    <name type="scientific">Gryllotalpicola daejeonensis</name>
    <dbReference type="NCBI Taxonomy" id="993087"/>
    <lineage>
        <taxon>Bacteria</taxon>
        <taxon>Bacillati</taxon>
        <taxon>Actinomycetota</taxon>
        <taxon>Actinomycetes</taxon>
        <taxon>Micrococcales</taxon>
        <taxon>Microbacteriaceae</taxon>
        <taxon>Gryllotalpicola</taxon>
    </lineage>
</organism>
<evidence type="ECO:0000259" key="8">
    <source>
        <dbReference type="SMART" id="SM00852"/>
    </source>
</evidence>
<dbReference type="NCBIfam" id="TIGR00177">
    <property type="entry name" value="molyb_syn"/>
    <property type="match status" value="1"/>
</dbReference>
<gene>
    <name evidence="9" type="ORF">GCM10022286_06530</name>
</gene>
<dbReference type="Pfam" id="PF03453">
    <property type="entry name" value="MoeA_N"/>
    <property type="match status" value="1"/>
</dbReference>
<sequence>MFSVAQHLDLVLAQCAPLAPVTAPLTAARGLVLASPVVAAHALPPFDNAAMDGYALRFADVASAAPDAAVSVQVVADVAAGSAADPPLAPGEAARIMTGAPMPTDADTVVPLEETTSGSAFPARGCVDVMRAAREGAHVRRAGEEAQAGAVVLDAGVPLGPRQLAAAAAAGSSEVTVHPAPRVAVFATGDELVTPGAPLARGQLWESNSLLLTELVTAAGGSVTHVELARDEREALRARVATVQASVDLIVITGGVGAGAYDVVRQAFGDVLDFREVAMQPGRPQAFGRVGGGPPMFGLPGNPVAAAVSFEVFVRPAIARLRGLTGETRTFTATAAEGWRVRADRQQYLPVIVDGRLVRPAGAGRSHFVARLAQADAYAVVPPGIGDVRAGDAVTVLKATGDG</sequence>
<dbReference type="InterPro" id="IPR001453">
    <property type="entry name" value="MoaB/Mog_dom"/>
</dbReference>
<comment type="pathway">
    <text evidence="2 7">Cofactor biosynthesis; molybdopterin biosynthesis.</text>
</comment>
<dbReference type="InterPro" id="IPR005110">
    <property type="entry name" value="MoeA_linker/N"/>
</dbReference>
<feature type="domain" description="MoaB/Mog" evidence="8">
    <location>
        <begin position="184"/>
        <end position="320"/>
    </location>
</feature>